<keyword evidence="1" id="KW-0472">Membrane</keyword>
<dbReference type="Proteomes" id="UP000627205">
    <property type="component" value="Unassembled WGS sequence"/>
</dbReference>
<evidence type="ECO:0000256" key="1">
    <source>
        <dbReference type="SAM" id="Phobius"/>
    </source>
</evidence>
<protein>
    <recommendedName>
        <fullName evidence="2">DUF1468 domain-containing protein</fullName>
    </recommendedName>
</protein>
<dbReference type="Pfam" id="PF07331">
    <property type="entry name" value="TctB"/>
    <property type="match status" value="1"/>
</dbReference>
<keyword evidence="1" id="KW-0812">Transmembrane</keyword>
<organism evidence="3 4">
    <name type="scientific">Oxalicibacterium solurbis</name>
    <dbReference type="NCBI Taxonomy" id="69280"/>
    <lineage>
        <taxon>Bacteria</taxon>
        <taxon>Pseudomonadati</taxon>
        <taxon>Pseudomonadota</taxon>
        <taxon>Betaproteobacteria</taxon>
        <taxon>Burkholderiales</taxon>
        <taxon>Oxalobacteraceae</taxon>
        <taxon>Oxalicibacterium</taxon>
    </lineage>
</organism>
<reference evidence="3" key="2">
    <citation type="submission" date="2020-09" db="EMBL/GenBank/DDBJ databases">
        <authorList>
            <person name="Sun Q."/>
            <person name="Sedlacek I."/>
        </authorList>
    </citation>
    <scope>NUCLEOTIDE SEQUENCE</scope>
    <source>
        <strain evidence="3">CCM 7664</strain>
    </source>
</reference>
<dbReference type="InterPro" id="IPR009936">
    <property type="entry name" value="DUF1468"/>
</dbReference>
<comment type="caution">
    <text evidence="3">The sequence shown here is derived from an EMBL/GenBank/DDBJ whole genome shotgun (WGS) entry which is preliminary data.</text>
</comment>
<proteinExistence type="predicted"/>
<keyword evidence="1" id="KW-1133">Transmembrane helix</keyword>
<reference evidence="3" key="1">
    <citation type="journal article" date="2014" name="Int. J. Syst. Evol. Microbiol.">
        <title>Complete genome sequence of Corynebacterium casei LMG S-19264T (=DSM 44701T), isolated from a smear-ripened cheese.</title>
        <authorList>
            <consortium name="US DOE Joint Genome Institute (JGI-PGF)"/>
            <person name="Walter F."/>
            <person name="Albersmeier A."/>
            <person name="Kalinowski J."/>
            <person name="Ruckert C."/>
        </authorList>
    </citation>
    <scope>NUCLEOTIDE SEQUENCE</scope>
    <source>
        <strain evidence="3">CCM 7664</strain>
    </source>
</reference>
<gene>
    <name evidence="3" type="ORF">GCM10011430_13780</name>
</gene>
<feature type="transmembrane region" description="Helical" evidence="1">
    <location>
        <begin position="100"/>
        <end position="129"/>
    </location>
</feature>
<sequence length="172" mass="19339">MNHPEHTAEERVSSRTVITVRAMELIVALALAVASLITMWSNYQLGSGWSSYGPEPGYFPMRLGIIILIASGFVVFHALRDNDRTPFLEIAQAKLVAVILLPLIVYVFGIKWLGIYVSSAIFIGVFMYVLGKFSWWKSIGVSALTMIAFFYIFELQFRVPLPKGPLESWLGY</sequence>
<dbReference type="RefSeq" id="WP_229724002.1">
    <property type="nucleotide sequence ID" value="NZ_BMDP01000002.1"/>
</dbReference>
<accession>A0A8J3AV51</accession>
<feature type="transmembrane region" description="Helical" evidence="1">
    <location>
        <begin position="61"/>
        <end position="79"/>
    </location>
</feature>
<feature type="transmembrane region" description="Helical" evidence="1">
    <location>
        <begin position="21"/>
        <end position="41"/>
    </location>
</feature>
<evidence type="ECO:0000313" key="4">
    <source>
        <dbReference type="Proteomes" id="UP000627205"/>
    </source>
</evidence>
<dbReference type="AlphaFoldDB" id="A0A8J3AV51"/>
<keyword evidence="4" id="KW-1185">Reference proteome</keyword>
<dbReference type="EMBL" id="BMDP01000002">
    <property type="protein sequence ID" value="GGI54204.1"/>
    <property type="molecule type" value="Genomic_DNA"/>
</dbReference>
<evidence type="ECO:0000259" key="2">
    <source>
        <dbReference type="Pfam" id="PF07331"/>
    </source>
</evidence>
<name>A0A8J3AV51_9BURK</name>
<evidence type="ECO:0000313" key="3">
    <source>
        <dbReference type="EMBL" id="GGI54204.1"/>
    </source>
</evidence>
<feature type="domain" description="DUF1468" evidence="2">
    <location>
        <begin position="26"/>
        <end position="162"/>
    </location>
</feature>
<feature type="transmembrane region" description="Helical" evidence="1">
    <location>
        <begin position="135"/>
        <end position="153"/>
    </location>
</feature>